<feature type="compositionally biased region" description="Low complexity" evidence="1">
    <location>
        <begin position="107"/>
        <end position="132"/>
    </location>
</feature>
<dbReference type="AlphaFoldDB" id="A0A0C5GDN8"/>
<dbReference type="Proteomes" id="UP000032234">
    <property type="component" value="Chromosome"/>
</dbReference>
<evidence type="ECO:0000256" key="2">
    <source>
        <dbReference type="SAM" id="SignalP"/>
    </source>
</evidence>
<keyword evidence="4" id="KW-1185">Reference proteome</keyword>
<gene>
    <name evidence="3" type="ORF">TU94_13860</name>
</gene>
<dbReference type="PATRIC" id="fig|477245.3.peg.2933"/>
<accession>A0A0C5GDN8</accession>
<feature type="chain" id="PRO_5038682370" description="Lipoprotein" evidence="2">
    <location>
        <begin position="31"/>
        <end position="277"/>
    </location>
</feature>
<organism evidence="3 4">
    <name type="scientific">Streptomyces cyaneogriseus subsp. noncyanogenus</name>
    <dbReference type="NCBI Taxonomy" id="477245"/>
    <lineage>
        <taxon>Bacteria</taxon>
        <taxon>Bacillati</taxon>
        <taxon>Actinomycetota</taxon>
        <taxon>Actinomycetes</taxon>
        <taxon>Kitasatosporales</taxon>
        <taxon>Streptomycetaceae</taxon>
        <taxon>Streptomyces</taxon>
    </lineage>
</organism>
<feature type="region of interest" description="Disordered" evidence="1">
    <location>
        <begin position="107"/>
        <end position="144"/>
    </location>
</feature>
<reference evidence="3 4" key="1">
    <citation type="submission" date="2015-02" db="EMBL/GenBank/DDBJ databases">
        <title>Genome sequence of thermotolerant Streptomyces cyaneogriseus subsp. Noncyanogenus NMWT1, the producer of nematocidal antibiotics nemadectin.</title>
        <authorList>
            <person name="Wang H."/>
            <person name="Li C."/>
            <person name="Xiang W."/>
            <person name="Wang X."/>
        </authorList>
    </citation>
    <scope>NUCLEOTIDE SEQUENCE [LARGE SCALE GENOMIC DNA]</scope>
    <source>
        <strain evidence="3 4">NMWT 1</strain>
    </source>
</reference>
<dbReference type="EMBL" id="CP010849">
    <property type="protein sequence ID" value="AJP02406.1"/>
    <property type="molecule type" value="Genomic_DNA"/>
</dbReference>
<evidence type="ECO:0000313" key="4">
    <source>
        <dbReference type="Proteomes" id="UP000032234"/>
    </source>
</evidence>
<dbReference type="HOGENOM" id="CLU_1004408_0_0_11"/>
<evidence type="ECO:0008006" key="5">
    <source>
        <dbReference type="Google" id="ProtNLM"/>
    </source>
</evidence>
<evidence type="ECO:0000313" key="3">
    <source>
        <dbReference type="EMBL" id="AJP02406.1"/>
    </source>
</evidence>
<feature type="signal peptide" evidence="2">
    <location>
        <begin position="1"/>
        <end position="30"/>
    </location>
</feature>
<protein>
    <recommendedName>
        <fullName evidence="5">Lipoprotein</fullName>
    </recommendedName>
</protein>
<dbReference type="RefSeq" id="WP_044382094.1">
    <property type="nucleotide sequence ID" value="NZ_CP010849.1"/>
</dbReference>
<evidence type="ECO:0000256" key="1">
    <source>
        <dbReference type="SAM" id="MobiDB-lite"/>
    </source>
</evidence>
<proteinExistence type="predicted"/>
<name>A0A0C5GDN8_9ACTN</name>
<sequence>MRTTTERAGAVAVAAVAALAVCATPATGTAGEPEPPPAWVTVGTAPPGSTVQTLQGTKTGGGGCAFDVRLSLAPGEKAVRADQVRIDPARCVTEMAVTRDIATDPATATATAPAGTAVASERAAPSPAGPAARESRESREGARAYVRSRGHYRTSWRDSAGREANAVRTDVDWSWNGQDCVLPGWGAYGYVWSTADGWQLGANDWRNVHDCDRQTSSSAVHYGNDGVFCPGAVTDVYYDRTTVHGTREGRLESEGKSWADGGCADRLAFHHELVRNL</sequence>
<dbReference type="KEGG" id="scw:TU94_13860"/>
<keyword evidence="2" id="KW-0732">Signal</keyword>
<feature type="compositionally biased region" description="Basic and acidic residues" evidence="1">
    <location>
        <begin position="133"/>
        <end position="142"/>
    </location>
</feature>